<dbReference type="InterPro" id="IPR050471">
    <property type="entry name" value="AB_hydrolase"/>
</dbReference>
<reference evidence="2 3" key="1">
    <citation type="journal article" date="2019" name="Int. J. Syst. Evol. Microbiol.">
        <title>The Global Catalogue of Microorganisms (GCM) 10K type strain sequencing project: providing services to taxonomists for standard genome sequencing and annotation.</title>
        <authorList>
            <consortium name="The Broad Institute Genomics Platform"/>
            <consortium name="The Broad Institute Genome Sequencing Center for Infectious Disease"/>
            <person name="Wu L."/>
            <person name="Ma J."/>
        </authorList>
    </citation>
    <scope>NUCLEOTIDE SEQUENCE [LARGE SCALE GENOMIC DNA]</scope>
    <source>
        <strain evidence="2 3">JCM 14718</strain>
    </source>
</reference>
<protein>
    <submittedName>
        <fullName evidence="2">Alpha/beta hydrolase</fullName>
    </submittedName>
</protein>
<dbReference type="GO" id="GO:0016787">
    <property type="term" value="F:hydrolase activity"/>
    <property type="evidence" value="ECO:0007669"/>
    <property type="project" value="UniProtKB-KW"/>
</dbReference>
<dbReference type="PANTHER" id="PTHR43433:SF5">
    <property type="entry name" value="AB HYDROLASE-1 DOMAIN-CONTAINING PROTEIN"/>
    <property type="match status" value="1"/>
</dbReference>
<gene>
    <name evidence="2" type="ORF">GCM10009765_40120</name>
</gene>
<evidence type="ECO:0000313" key="2">
    <source>
        <dbReference type="EMBL" id="GAA1686593.1"/>
    </source>
</evidence>
<dbReference type="Gene3D" id="3.40.50.1820">
    <property type="entry name" value="alpha/beta hydrolase"/>
    <property type="match status" value="1"/>
</dbReference>
<comment type="caution">
    <text evidence="2">The sequence shown here is derived from an EMBL/GenBank/DDBJ whole genome shotgun (WGS) entry which is preliminary data.</text>
</comment>
<sequence length="262" mass="27735">MNLTVDGATLYYEVRGSGPVLLMIPGGGGDAGYFGPIAAILADRFTVVTYDRRGNSRSPLDGPPADLVMAEQSTDALRLLETFGDEPAYVFGNSLGAVIGIDLAIRHPERVRALVAHEAPLVAALPDPEPLRLRFADIHAAYVSGGVMAAVTKMTEYEGGSEAGLPGGPELGGRLASNFGFFVGHEMPPTIQEYEPDLEKLRTSGVPVVVGVGEPRKDTMQDEIQAALAAKLGVEAVDFPSYHHGYLTAPEAFAQRLMDSIG</sequence>
<evidence type="ECO:0000313" key="3">
    <source>
        <dbReference type="Proteomes" id="UP001500618"/>
    </source>
</evidence>
<keyword evidence="2" id="KW-0378">Hydrolase</keyword>
<dbReference type="RefSeq" id="WP_279581614.1">
    <property type="nucleotide sequence ID" value="NZ_BAAANY010000014.1"/>
</dbReference>
<dbReference type="InterPro" id="IPR000073">
    <property type="entry name" value="AB_hydrolase_1"/>
</dbReference>
<feature type="domain" description="AB hydrolase-1" evidence="1">
    <location>
        <begin position="19"/>
        <end position="125"/>
    </location>
</feature>
<evidence type="ECO:0000259" key="1">
    <source>
        <dbReference type="Pfam" id="PF00561"/>
    </source>
</evidence>
<proteinExistence type="predicted"/>
<dbReference type="Proteomes" id="UP001500618">
    <property type="component" value="Unassembled WGS sequence"/>
</dbReference>
<name>A0ABN2HEF7_9ACTN</name>
<dbReference type="EMBL" id="BAAANY010000014">
    <property type="protein sequence ID" value="GAA1686593.1"/>
    <property type="molecule type" value="Genomic_DNA"/>
</dbReference>
<dbReference type="PANTHER" id="PTHR43433">
    <property type="entry name" value="HYDROLASE, ALPHA/BETA FOLD FAMILY PROTEIN"/>
    <property type="match status" value="1"/>
</dbReference>
<dbReference type="SUPFAM" id="SSF53474">
    <property type="entry name" value="alpha/beta-Hydrolases"/>
    <property type="match status" value="1"/>
</dbReference>
<dbReference type="Pfam" id="PF00561">
    <property type="entry name" value="Abhydrolase_1"/>
    <property type="match status" value="1"/>
</dbReference>
<keyword evidence="3" id="KW-1185">Reference proteome</keyword>
<accession>A0ABN2HEF7</accession>
<dbReference type="InterPro" id="IPR029058">
    <property type="entry name" value="AB_hydrolase_fold"/>
</dbReference>
<organism evidence="2 3">
    <name type="scientific">Fodinicola feengrottensis</name>
    <dbReference type="NCBI Taxonomy" id="435914"/>
    <lineage>
        <taxon>Bacteria</taxon>
        <taxon>Bacillati</taxon>
        <taxon>Actinomycetota</taxon>
        <taxon>Actinomycetes</taxon>
        <taxon>Mycobacteriales</taxon>
        <taxon>Fodinicola</taxon>
    </lineage>
</organism>